<dbReference type="AlphaFoldDB" id="A0A9P6PMU8"/>
<keyword evidence="3" id="KW-1185">Reference proteome</keyword>
<sequence length="346" mass="39542">PRRRTTSPIGPGTASATSVQRRQSRRVPVPRKLDPQDWQLPSQRRHFNHHPQLRNPKQQLPPSSSSVLEDRQKAKQHTIEHFHFLPYSVMPMVERRSRQVLAMSLRDAFQRSVANMERVTVESMEDAIRRLHSRPRSISAEPRPEHVSKIPEASTTTTLATSIITTVRDHRMEEEEHRHRVWSAQNNSIPQEEMQVKSTESIQLPILVDSLTPISMEPTSSPAPGTSEGKHWGRRNGARPVYSTTSGRTNSHEPSAADDTLQHAALCVDENACNPPWISWEKVVGILQHHEAQQRAMLHGMAEMRKTVMVMQDQLDHMTSVHETLMKNLDKNRALPSNASSYRRRM</sequence>
<accession>A0A9P6PMU8</accession>
<proteinExistence type="predicted"/>
<reference evidence="2" key="1">
    <citation type="journal article" date="2020" name="Fungal Divers.">
        <title>Resolving the Mortierellaceae phylogeny through synthesis of multi-gene phylogenetics and phylogenomics.</title>
        <authorList>
            <person name="Vandepol N."/>
            <person name="Liber J."/>
            <person name="Desiro A."/>
            <person name="Na H."/>
            <person name="Kennedy M."/>
            <person name="Barry K."/>
            <person name="Grigoriev I.V."/>
            <person name="Miller A.N."/>
            <person name="O'Donnell K."/>
            <person name="Stajich J.E."/>
            <person name="Bonito G."/>
        </authorList>
    </citation>
    <scope>NUCLEOTIDE SEQUENCE</scope>
    <source>
        <strain evidence="2">BC1065</strain>
    </source>
</reference>
<feature type="compositionally biased region" description="Polar residues" evidence="1">
    <location>
        <begin position="242"/>
        <end position="253"/>
    </location>
</feature>
<evidence type="ECO:0000313" key="3">
    <source>
        <dbReference type="Proteomes" id="UP000807716"/>
    </source>
</evidence>
<feature type="compositionally biased region" description="Polar residues" evidence="1">
    <location>
        <begin position="55"/>
        <end position="67"/>
    </location>
</feature>
<gene>
    <name evidence="2" type="ORF">DFQ27_009500</name>
</gene>
<dbReference type="Proteomes" id="UP000807716">
    <property type="component" value="Unassembled WGS sequence"/>
</dbReference>
<evidence type="ECO:0000256" key="1">
    <source>
        <dbReference type="SAM" id="MobiDB-lite"/>
    </source>
</evidence>
<feature type="region of interest" description="Disordered" evidence="1">
    <location>
        <begin position="218"/>
        <end position="255"/>
    </location>
</feature>
<evidence type="ECO:0000313" key="2">
    <source>
        <dbReference type="EMBL" id="KAG0250242.1"/>
    </source>
</evidence>
<feature type="non-terminal residue" evidence="2">
    <location>
        <position position="1"/>
    </location>
</feature>
<comment type="caution">
    <text evidence="2">The sequence shown here is derived from an EMBL/GenBank/DDBJ whole genome shotgun (WGS) entry which is preliminary data.</text>
</comment>
<organism evidence="2 3">
    <name type="scientific">Actinomortierella ambigua</name>
    <dbReference type="NCBI Taxonomy" id="1343610"/>
    <lineage>
        <taxon>Eukaryota</taxon>
        <taxon>Fungi</taxon>
        <taxon>Fungi incertae sedis</taxon>
        <taxon>Mucoromycota</taxon>
        <taxon>Mortierellomycotina</taxon>
        <taxon>Mortierellomycetes</taxon>
        <taxon>Mortierellales</taxon>
        <taxon>Mortierellaceae</taxon>
        <taxon>Actinomortierella</taxon>
    </lineage>
</organism>
<feature type="region of interest" description="Disordered" evidence="1">
    <location>
        <begin position="1"/>
        <end position="74"/>
    </location>
</feature>
<name>A0A9P6PMU8_9FUNG</name>
<protein>
    <submittedName>
        <fullName evidence="2">Uncharacterized protein</fullName>
    </submittedName>
</protein>
<dbReference type="EMBL" id="JAAAJB010000881">
    <property type="protein sequence ID" value="KAG0250242.1"/>
    <property type="molecule type" value="Genomic_DNA"/>
</dbReference>
<dbReference type="OrthoDB" id="10674854at2759"/>
<feature type="compositionally biased region" description="Basic residues" evidence="1">
    <location>
        <begin position="43"/>
        <end position="52"/>
    </location>
</feature>